<organism evidence="2 3">
    <name type="scientific">Staphylococcus aureus</name>
    <dbReference type="NCBI Taxonomy" id="1280"/>
    <lineage>
        <taxon>Bacteria</taxon>
        <taxon>Bacillati</taxon>
        <taxon>Bacillota</taxon>
        <taxon>Bacilli</taxon>
        <taxon>Bacillales</taxon>
        <taxon>Staphylococcaceae</taxon>
        <taxon>Staphylococcus</taxon>
    </lineage>
</organism>
<protein>
    <submittedName>
        <fullName evidence="2">Integral membrane protein</fullName>
    </submittedName>
</protein>
<name>A0A380DPH2_STAAU</name>
<accession>A0A380DPH2</accession>
<evidence type="ECO:0000256" key="1">
    <source>
        <dbReference type="SAM" id="Phobius"/>
    </source>
</evidence>
<evidence type="ECO:0000313" key="2">
    <source>
        <dbReference type="EMBL" id="SUK37325.1"/>
    </source>
</evidence>
<keyword evidence="1" id="KW-0472">Membrane</keyword>
<dbReference type="Proteomes" id="UP000254502">
    <property type="component" value="Unassembled WGS sequence"/>
</dbReference>
<gene>
    <name evidence="2" type="ORF">NCTC5664_00749</name>
</gene>
<proteinExistence type="predicted"/>
<sequence>MDDELIGSYWSIVRWLDVWLQYVTAFLIAACIFLIVLFILYIWLPQDRNQVKQSNDKRHASRYQKLQIMNIVRSYKLVLKDRIICY</sequence>
<dbReference type="AlphaFoldDB" id="A0A380DPH2"/>
<evidence type="ECO:0000313" key="3">
    <source>
        <dbReference type="Proteomes" id="UP000254502"/>
    </source>
</evidence>
<reference evidence="2 3" key="1">
    <citation type="submission" date="2018-06" db="EMBL/GenBank/DDBJ databases">
        <authorList>
            <consortium name="Pathogen Informatics"/>
            <person name="Doyle S."/>
        </authorList>
    </citation>
    <scope>NUCLEOTIDE SEQUENCE [LARGE SCALE GENOMIC DNA]</scope>
    <source>
        <strain evidence="2 3">NCTC5664</strain>
    </source>
</reference>
<feature type="transmembrane region" description="Helical" evidence="1">
    <location>
        <begin position="20"/>
        <end position="44"/>
    </location>
</feature>
<keyword evidence="1" id="KW-1133">Transmembrane helix</keyword>
<keyword evidence="1" id="KW-0812">Transmembrane</keyword>
<dbReference type="EMBL" id="UHAQ01000002">
    <property type="protein sequence ID" value="SUK37325.1"/>
    <property type="molecule type" value="Genomic_DNA"/>
</dbReference>